<accession>A0AAD5E4U2</accession>
<dbReference type="PANTHER" id="PTHR15492:SF1">
    <property type="entry name" value="CYCLIN-D1-BINDING PROTEIN 1"/>
    <property type="match status" value="1"/>
</dbReference>
<reference evidence="2" key="2">
    <citation type="journal article" date="2022" name="Proc. Natl. Acad. Sci. U.S.A.">
        <title>Diploid-dominant life cycles characterize the early evolution of Fungi.</title>
        <authorList>
            <person name="Amses K.R."/>
            <person name="Simmons D.R."/>
            <person name="Longcore J.E."/>
            <person name="Mondo S.J."/>
            <person name="Seto K."/>
            <person name="Jeronimo G.H."/>
            <person name="Bonds A.E."/>
            <person name="Quandt C.A."/>
            <person name="Davis W.J."/>
            <person name="Chang Y."/>
            <person name="Federici B.A."/>
            <person name="Kuo A."/>
            <person name="LaButti K."/>
            <person name="Pangilinan J."/>
            <person name="Andreopoulos W."/>
            <person name="Tritt A."/>
            <person name="Riley R."/>
            <person name="Hundley H."/>
            <person name="Johnson J."/>
            <person name="Lipzen A."/>
            <person name="Barry K."/>
            <person name="Lang B.F."/>
            <person name="Cuomo C.A."/>
            <person name="Buchler N.E."/>
            <person name="Grigoriev I.V."/>
            <person name="Spatafora J.W."/>
            <person name="Stajich J.E."/>
            <person name="James T.Y."/>
        </authorList>
    </citation>
    <scope>NUCLEOTIDE SEQUENCE</scope>
    <source>
        <strain evidence="2">AG</strain>
    </source>
</reference>
<dbReference type="Gene3D" id="1.20.1410.10">
    <property type="entry name" value="I/LWEQ domain"/>
    <property type="match status" value="1"/>
</dbReference>
<organism evidence="2 3">
    <name type="scientific">Umbelopsis ramanniana AG</name>
    <dbReference type="NCBI Taxonomy" id="1314678"/>
    <lineage>
        <taxon>Eukaryota</taxon>
        <taxon>Fungi</taxon>
        <taxon>Fungi incertae sedis</taxon>
        <taxon>Mucoromycota</taxon>
        <taxon>Mucoromycotina</taxon>
        <taxon>Umbelopsidomycetes</taxon>
        <taxon>Umbelopsidales</taxon>
        <taxon>Umbelopsidaceae</taxon>
        <taxon>Umbelopsis</taxon>
    </lineage>
</organism>
<proteinExistence type="predicted"/>
<keyword evidence="3" id="KW-1185">Reference proteome</keyword>
<gene>
    <name evidence="2" type="ORF">K450DRAFT_257418</name>
</gene>
<dbReference type="GO" id="GO:0005634">
    <property type="term" value="C:nucleus"/>
    <property type="evidence" value="ECO:0007669"/>
    <property type="project" value="TreeGrafter"/>
</dbReference>
<dbReference type="GeneID" id="75917006"/>
<name>A0AAD5E4U2_UMBRA</name>
<dbReference type="PANTHER" id="PTHR15492">
    <property type="entry name" value="CYCLIN D1-BINDING PROTEIN 1"/>
    <property type="match status" value="1"/>
</dbReference>
<dbReference type="RefSeq" id="XP_051441369.1">
    <property type="nucleotide sequence ID" value="XM_051591663.1"/>
</dbReference>
<dbReference type="InterPro" id="IPR049317">
    <property type="entry name" value="GCIP-like_N"/>
</dbReference>
<dbReference type="Proteomes" id="UP001206595">
    <property type="component" value="Unassembled WGS sequence"/>
</dbReference>
<evidence type="ECO:0000313" key="2">
    <source>
        <dbReference type="EMBL" id="KAI8576365.1"/>
    </source>
</evidence>
<protein>
    <recommendedName>
        <fullName evidence="1">Cyclin-D1-binding protein 1-like N-terminal domain-containing protein</fullName>
    </recommendedName>
</protein>
<evidence type="ECO:0000313" key="3">
    <source>
        <dbReference type="Proteomes" id="UP001206595"/>
    </source>
</evidence>
<dbReference type="Pfam" id="PF13324">
    <property type="entry name" value="GCIP_N"/>
    <property type="match status" value="1"/>
</dbReference>
<evidence type="ECO:0000259" key="1">
    <source>
        <dbReference type="Pfam" id="PF13324"/>
    </source>
</evidence>
<dbReference type="EMBL" id="MU620957">
    <property type="protein sequence ID" value="KAI8576365.1"/>
    <property type="molecule type" value="Genomic_DNA"/>
</dbReference>
<sequence>MDKEGQETLKLLENDLQNAVQQLAVDKAVWDPNFDSIKFKAIMAGLGKILSSDATKLTLACKPPCKTSDMKPMVKGMQETVKRISGFVDTIPPTSGRTYLEHIQKLARSAFTASISLCKSLAEAEDASKIDQILKTTGSVWDVCKSFESQVASNNREAVEKQWKGVSEMVADAQEELQDFIAEQNADDNEEEEEDDGWGDIMENGTKMTPEQLEACKKTFNMIKMTSMVLKKVQLRFIATASNDAETNIWLDDLSRAGSTVSDQIDIVASSFYEEDANLKDYIASFVASALSLITIVETRVKEDEHVRWFQVSKAQAIGTGGGG</sequence>
<dbReference type="InterPro" id="IPR026907">
    <property type="entry name" value="GCIP-like"/>
</dbReference>
<reference evidence="2" key="1">
    <citation type="submission" date="2021-06" db="EMBL/GenBank/DDBJ databases">
        <authorList>
            <consortium name="DOE Joint Genome Institute"/>
            <person name="Mondo S.J."/>
            <person name="Amses K.R."/>
            <person name="Simmons D.R."/>
            <person name="Longcore J.E."/>
            <person name="Seto K."/>
            <person name="Alves G.H."/>
            <person name="Bonds A.E."/>
            <person name="Quandt C.A."/>
            <person name="Davis W.J."/>
            <person name="Chang Y."/>
            <person name="Letcher P.M."/>
            <person name="Powell M.J."/>
            <person name="Kuo A."/>
            <person name="Labutti K."/>
            <person name="Pangilinan J."/>
            <person name="Andreopoulos W."/>
            <person name="Tritt A."/>
            <person name="Riley R."/>
            <person name="Hundley H."/>
            <person name="Johnson J."/>
            <person name="Lipzen A."/>
            <person name="Barry K."/>
            <person name="Berbee M.L."/>
            <person name="Buchler N.E."/>
            <person name="Grigoriev I.V."/>
            <person name="Spatafora J.W."/>
            <person name="Stajich J.E."/>
            <person name="James T.Y."/>
        </authorList>
    </citation>
    <scope>NUCLEOTIDE SEQUENCE</scope>
    <source>
        <strain evidence="2">AG</strain>
    </source>
</reference>
<dbReference type="Gene3D" id="1.20.1420.10">
    <property type="entry name" value="Talin, central domain"/>
    <property type="match status" value="1"/>
</dbReference>
<dbReference type="AlphaFoldDB" id="A0AAD5E4U2"/>
<feature type="domain" description="Cyclin-D1-binding protein 1-like N-terminal" evidence="1">
    <location>
        <begin position="46"/>
        <end position="181"/>
    </location>
</feature>
<comment type="caution">
    <text evidence="2">The sequence shown here is derived from an EMBL/GenBank/DDBJ whole genome shotgun (WGS) entry which is preliminary data.</text>
</comment>